<keyword evidence="2" id="KW-1185">Reference proteome</keyword>
<proteinExistence type="predicted"/>
<comment type="caution">
    <text evidence="1">The sequence shown here is derived from an EMBL/GenBank/DDBJ whole genome shotgun (WGS) entry which is preliminary data.</text>
</comment>
<dbReference type="EMBL" id="VUJU01000781">
    <property type="protein sequence ID" value="KAF0768381.1"/>
    <property type="molecule type" value="Genomic_DNA"/>
</dbReference>
<evidence type="ECO:0000313" key="1">
    <source>
        <dbReference type="EMBL" id="KAF0768381.1"/>
    </source>
</evidence>
<accession>A0A6G0ZCC9</accession>
<name>A0A6G0ZCC9_APHCR</name>
<reference evidence="1 2" key="1">
    <citation type="submission" date="2019-08" db="EMBL/GenBank/DDBJ databases">
        <title>Whole genome of Aphis craccivora.</title>
        <authorList>
            <person name="Voronova N.V."/>
            <person name="Shulinski R.S."/>
            <person name="Bandarenka Y.V."/>
            <person name="Zhorov D.G."/>
            <person name="Warner D."/>
        </authorList>
    </citation>
    <scope>NUCLEOTIDE SEQUENCE [LARGE SCALE GENOMIC DNA]</scope>
    <source>
        <strain evidence="1">180601</strain>
        <tissue evidence="1">Whole Body</tissue>
    </source>
</reference>
<sequence length="169" mass="19039">MQYGLRFIQLMKNRAYHSGIKTTPYEALFKCKIKIGLNTLNLPKEINYLTAITEKDTSTTITKIKINNKNAINLRKNATKNLGIQADEMKKLSDKKLLPVEIGSTVRVPVPDADKGRLNARNILAFVTEITDGFYRLGTKNGTLRQVTVHCLSKKLLHLDEVPAEELKS</sequence>
<dbReference type="AlphaFoldDB" id="A0A6G0ZCC9"/>
<dbReference type="Proteomes" id="UP000478052">
    <property type="component" value="Unassembled WGS sequence"/>
</dbReference>
<organism evidence="1 2">
    <name type="scientific">Aphis craccivora</name>
    <name type="common">Cowpea aphid</name>
    <dbReference type="NCBI Taxonomy" id="307492"/>
    <lineage>
        <taxon>Eukaryota</taxon>
        <taxon>Metazoa</taxon>
        <taxon>Ecdysozoa</taxon>
        <taxon>Arthropoda</taxon>
        <taxon>Hexapoda</taxon>
        <taxon>Insecta</taxon>
        <taxon>Pterygota</taxon>
        <taxon>Neoptera</taxon>
        <taxon>Paraneoptera</taxon>
        <taxon>Hemiptera</taxon>
        <taxon>Sternorrhyncha</taxon>
        <taxon>Aphidomorpha</taxon>
        <taxon>Aphidoidea</taxon>
        <taxon>Aphididae</taxon>
        <taxon>Aphidini</taxon>
        <taxon>Aphis</taxon>
        <taxon>Aphis</taxon>
    </lineage>
</organism>
<gene>
    <name evidence="1" type="ORF">FWK35_00021631</name>
</gene>
<protein>
    <submittedName>
        <fullName evidence="1">SCAN domain-containing protein 3-like</fullName>
    </submittedName>
</protein>
<evidence type="ECO:0000313" key="2">
    <source>
        <dbReference type="Proteomes" id="UP000478052"/>
    </source>
</evidence>
<dbReference type="OrthoDB" id="6619659at2759"/>